<keyword evidence="3" id="KW-1185">Reference proteome</keyword>
<feature type="domain" description="Bulb-type lectin" evidence="1">
    <location>
        <begin position="1"/>
        <end position="78"/>
    </location>
</feature>
<dbReference type="AlphaFoldDB" id="A0A200Q9Z6"/>
<dbReference type="OrthoDB" id="1668230at2759"/>
<gene>
    <name evidence="2" type="ORF">BVC80_1609g8</name>
</gene>
<dbReference type="PROSITE" id="PS50927">
    <property type="entry name" value="BULB_LECTIN"/>
    <property type="match status" value="1"/>
</dbReference>
<protein>
    <submittedName>
        <fullName evidence="2">Bulb-type lectin domain</fullName>
    </submittedName>
</protein>
<accession>A0A200Q9Z6</accession>
<evidence type="ECO:0000313" key="3">
    <source>
        <dbReference type="Proteomes" id="UP000195402"/>
    </source>
</evidence>
<keyword evidence="2" id="KW-0430">Lectin</keyword>
<dbReference type="Gene3D" id="2.90.10.30">
    <property type="match status" value="1"/>
</dbReference>
<dbReference type="InterPro" id="IPR036426">
    <property type="entry name" value="Bulb-type_lectin_dom_sf"/>
</dbReference>
<dbReference type="InterPro" id="IPR001480">
    <property type="entry name" value="Bulb-type_lectin_dom"/>
</dbReference>
<dbReference type="EMBL" id="MVGT01002624">
    <property type="protein sequence ID" value="OVA07227.1"/>
    <property type="molecule type" value="Genomic_DNA"/>
</dbReference>
<proteinExistence type="predicted"/>
<dbReference type="SUPFAM" id="SSF51110">
    <property type="entry name" value="alpha-D-mannose-specific plant lectins"/>
    <property type="match status" value="1"/>
</dbReference>
<name>A0A200Q9Z6_MACCD</name>
<organism evidence="2 3">
    <name type="scientific">Macleaya cordata</name>
    <name type="common">Five-seeded plume-poppy</name>
    <name type="synonym">Bocconia cordata</name>
    <dbReference type="NCBI Taxonomy" id="56857"/>
    <lineage>
        <taxon>Eukaryota</taxon>
        <taxon>Viridiplantae</taxon>
        <taxon>Streptophyta</taxon>
        <taxon>Embryophyta</taxon>
        <taxon>Tracheophyta</taxon>
        <taxon>Spermatophyta</taxon>
        <taxon>Magnoliopsida</taxon>
        <taxon>Ranunculales</taxon>
        <taxon>Papaveraceae</taxon>
        <taxon>Papaveroideae</taxon>
        <taxon>Macleaya</taxon>
    </lineage>
</organism>
<reference evidence="2 3" key="1">
    <citation type="journal article" date="2017" name="Mol. Plant">
        <title>The Genome of Medicinal Plant Macleaya cordata Provides New Insights into Benzylisoquinoline Alkaloids Metabolism.</title>
        <authorList>
            <person name="Liu X."/>
            <person name="Liu Y."/>
            <person name="Huang P."/>
            <person name="Ma Y."/>
            <person name="Qing Z."/>
            <person name="Tang Q."/>
            <person name="Cao H."/>
            <person name="Cheng P."/>
            <person name="Zheng Y."/>
            <person name="Yuan Z."/>
            <person name="Zhou Y."/>
            <person name="Liu J."/>
            <person name="Tang Z."/>
            <person name="Zhuo Y."/>
            <person name="Zhang Y."/>
            <person name="Yu L."/>
            <person name="Huang J."/>
            <person name="Yang P."/>
            <person name="Peng Q."/>
            <person name="Zhang J."/>
            <person name="Jiang W."/>
            <person name="Zhang Z."/>
            <person name="Lin K."/>
            <person name="Ro D.K."/>
            <person name="Chen X."/>
            <person name="Xiong X."/>
            <person name="Shang Y."/>
            <person name="Huang S."/>
            <person name="Zeng J."/>
        </authorList>
    </citation>
    <scope>NUCLEOTIDE SEQUENCE [LARGE SCALE GENOMIC DNA]</scope>
    <source>
        <strain evidence="3">cv. BLH2017</strain>
        <tissue evidence="2">Root</tissue>
    </source>
</reference>
<evidence type="ECO:0000313" key="2">
    <source>
        <dbReference type="EMBL" id="OVA07227.1"/>
    </source>
</evidence>
<comment type="caution">
    <text evidence="2">The sequence shown here is derived from an EMBL/GenBank/DDBJ whole genome shotgun (WGS) entry which is preliminary data.</text>
</comment>
<sequence>MDGIPEKTVIWTANQDDPHVSSNVTLIFTSDGLILRPAQGEVKSIFDYPEPASSASMLDTGNFVLYNSNLEVIEKIYPRRR</sequence>
<dbReference type="GO" id="GO:0030246">
    <property type="term" value="F:carbohydrate binding"/>
    <property type="evidence" value="ECO:0007669"/>
    <property type="project" value="UniProtKB-KW"/>
</dbReference>
<evidence type="ECO:0000259" key="1">
    <source>
        <dbReference type="PROSITE" id="PS50927"/>
    </source>
</evidence>
<dbReference type="InParanoid" id="A0A200Q9Z6"/>
<dbReference type="Proteomes" id="UP000195402">
    <property type="component" value="Unassembled WGS sequence"/>
</dbReference>
<dbReference type="STRING" id="56857.A0A200Q9Z6"/>